<feature type="signal peptide" evidence="1">
    <location>
        <begin position="1"/>
        <end position="35"/>
    </location>
</feature>
<dbReference type="RefSeq" id="WP_012827882.1">
    <property type="nucleotide sequence ID" value="NC_013440.1"/>
</dbReference>
<evidence type="ECO:0000256" key="1">
    <source>
        <dbReference type="SAM" id="SignalP"/>
    </source>
</evidence>
<dbReference type="HOGENOM" id="CLU_914554_0_0_7"/>
<dbReference type="PROSITE" id="PS51318">
    <property type="entry name" value="TAT"/>
    <property type="match status" value="1"/>
</dbReference>
<dbReference type="EMBL" id="CP001804">
    <property type="protein sequence ID" value="ACY15274.1"/>
    <property type="molecule type" value="Genomic_DNA"/>
</dbReference>
<reference evidence="2 3" key="1">
    <citation type="journal article" date="2010" name="Stand. Genomic Sci.">
        <title>Complete genome sequence of Haliangium ochraceum type strain (SMP-2).</title>
        <authorList>
            <consortium name="US DOE Joint Genome Institute (JGI-PGF)"/>
            <person name="Ivanova N."/>
            <person name="Daum C."/>
            <person name="Lang E."/>
            <person name="Abt B."/>
            <person name="Kopitz M."/>
            <person name="Saunders E."/>
            <person name="Lapidus A."/>
            <person name="Lucas S."/>
            <person name="Glavina Del Rio T."/>
            <person name="Nolan M."/>
            <person name="Tice H."/>
            <person name="Copeland A."/>
            <person name="Cheng J.F."/>
            <person name="Chen F."/>
            <person name="Bruce D."/>
            <person name="Goodwin L."/>
            <person name="Pitluck S."/>
            <person name="Mavromatis K."/>
            <person name="Pati A."/>
            <person name="Mikhailova N."/>
            <person name="Chen A."/>
            <person name="Palaniappan K."/>
            <person name="Land M."/>
            <person name="Hauser L."/>
            <person name="Chang Y.J."/>
            <person name="Jeffries C.D."/>
            <person name="Detter J.C."/>
            <person name="Brettin T."/>
            <person name="Rohde M."/>
            <person name="Goker M."/>
            <person name="Bristow J."/>
            <person name="Markowitz V."/>
            <person name="Eisen J.A."/>
            <person name="Hugenholtz P."/>
            <person name="Kyrpides N.C."/>
            <person name="Klenk H.P."/>
        </authorList>
    </citation>
    <scope>NUCLEOTIDE SEQUENCE [LARGE SCALE GENOMIC DNA]</scope>
    <source>
        <strain evidence="3">DSM 14365 / CIP 107738 / JCM 11303 / AJ 13395 / SMP-2</strain>
    </source>
</reference>
<sequence length="304" mass="35015">MSGPRSARRSGLRRLALLSALLVALLPGASPDAEAEPDTEPGERYSNLQTEIMLHPMDGFSGHTLRKNEIIYNQSPFTLPLPSWFWWGATDWLTVEFDSLPLLGGLLVEPHLPVPSFNLRFRLFRGSGRQPSLAFETMWQHLWRPYAQEDREHLLVEREGSTVFARVNLSQPLSEHLSVHLSAGATWTQSARIENRGRDTFHGRTLDNSITPDASIALDWRVHPRVSLHASASYGTTFTYSDNQPRKMQALYGLRLAPFYRSDWSILRYLRMELPAYVIYWQDAREMTSFPVPLFPFVYWQWQL</sequence>
<organism evidence="2 3">
    <name type="scientific">Haliangium ochraceum (strain DSM 14365 / JCM 11303 / SMP-2)</name>
    <dbReference type="NCBI Taxonomy" id="502025"/>
    <lineage>
        <taxon>Bacteria</taxon>
        <taxon>Pseudomonadati</taxon>
        <taxon>Myxococcota</taxon>
        <taxon>Polyangia</taxon>
        <taxon>Haliangiales</taxon>
        <taxon>Kofleriaceae</taxon>
        <taxon>Haliangium</taxon>
    </lineage>
</organism>
<dbReference type="Proteomes" id="UP000001880">
    <property type="component" value="Chromosome"/>
</dbReference>
<accession>D0LN97</accession>
<feature type="chain" id="PRO_5003010293" evidence="1">
    <location>
        <begin position="36"/>
        <end position="304"/>
    </location>
</feature>
<gene>
    <name evidence="2" type="ordered locus">Hoch_2746</name>
</gene>
<dbReference type="OrthoDB" id="9835726at2"/>
<evidence type="ECO:0000313" key="2">
    <source>
        <dbReference type="EMBL" id="ACY15274.1"/>
    </source>
</evidence>
<name>D0LN97_HALO1</name>
<protein>
    <submittedName>
        <fullName evidence="2">Uncharacterized protein</fullName>
    </submittedName>
</protein>
<dbReference type="AlphaFoldDB" id="D0LN97"/>
<dbReference type="STRING" id="502025.Hoch_2746"/>
<evidence type="ECO:0000313" key="3">
    <source>
        <dbReference type="Proteomes" id="UP000001880"/>
    </source>
</evidence>
<keyword evidence="3" id="KW-1185">Reference proteome</keyword>
<keyword evidence="1" id="KW-0732">Signal</keyword>
<proteinExistence type="predicted"/>
<dbReference type="InterPro" id="IPR006311">
    <property type="entry name" value="TAT_signal"/>
</dbReference>
<dbReference type="KEGG" id="hoh:Hoch_2746"/>